<dbReference type="AlphaFoldDB" id="A0A0M2F006"/>
<name>A0A0M2F006_9GAMM</name>
<sequence>MNEPVAVFDNQHDFLTALETATTACWAVQSGVTLWFTAVSADKAMLTLTLAPARHYPGMLRQILQRRFLEADALFACDLSLDEQQHLRLRRALSTLTESVAAIDELWRLAGLPPR</sequence>
<accession>A0A0M2F006</accession>
<dbReference type="RefSeq" id="WP_039314782.1">
    <property type="nucleotide sequence ID" value="NZ_JACGFM010000001.1"/>
</dbReference>
<dbReference type="STRING" id="180957.B5S52_10715"/>
<evidence type="ECO:0000313" key="1">
    <source>
        <dbReference type="EMBL" id="KGA33937.1"/>
    </source>
</evidence>
<reference evidence="1 2" key="1">
    <citation type="submission" date="2014-08" db="EMBL/GenBank/DDBJ databases">
        <title>Genome sequences of NCPPB Pectobacterium isolates.</title>
        <authorList>
            <person name="Glover R.H."/>
            <person name="Sapp M."/>
            <person name="Elphinstone J."/>
        </authorList>
    </citation>
    <scope>NUCLEOTIDE SEQUENCE [LARGE SCALE GENOMIC DNA]</scope>
    <source>
        <strain evidence="1 2">LMG 21372</strain>
    </source>
</reference>
<protein>
    <submittedName>
        <fullName evidence="1">Type III secretion protein</fullName>
    </submittedName>
</protein>
<dbReference type="Proteomes" id="UP000029435">
    <property type="component" value="Unassembled WGS sequence"/>
</dbReference>
<dbReference type="EMBL" id="JQOD01000002">
    <property type="protein sequence ID" value="KGA33937.1"/>
    <property type="molecule type" value="Genomic_DNA"/>
</dbReference>
<gene>
    <name evidence="1" type="ORF">KU74_10665</name>
</gene>
<evidence type="ECO:0000313" key="2">
    <source>
        <dbReference type="Proteomes" id="UP000029435"/>
    </source>
</evidence>
<organism evidence="1 2">
    <name type="scientific">Pectobacterium brasiliense</name>
    <dbReference type="NCBI Taxonomy" id="180957"/>
    <lineage>
        <taxon>Bacteria</taxon>
        <taxon>Pseudomonadati</taxon>
        <taxon>Pseudomonadota</taxon>
        <taxon>Gammaproteobacteria</taxon>
        <taxon>Enterobacterales</taxon>
        <taxon>Pectobacteriaceae</taxon>
        <taxon>Pectobacterium</taxon>
    </lineage>
</organism>
<dbReference type="OrthoDB" id="6424590at2"/>
<comment type="caution">
    <text evidence="1">The sequence shown here is derived from an EMBL/GenBank/DDBJ whole genome shotgun (WGS) entry which is preliminary data.</text>
</comment>
<proteinExistence type="predicted"/>